<dbReference type="EMBL" id="SNZH01000001">
    <property type="protein sequence ID" value="TDR48587.1"/>
    <property type="molecule type" value="Genomic_DNA"/>
</dbReference>
<dbReference type="AlphaFoldDB" id="A0A4R6Z9J2"/>
<gene>
    <name evidence="2" type="ORF">DFR29_101207</name>
</gene>
<organism evidence="2 3">
    <name type="scientific">Tahibacter aquaticus</name>
    <dbReference type="NCBI Taxonomy" id="520092"/>
    <lineage>
        <taxon>Bacteria</taxon>
        <taxon>Pseudomonadati</taxon>
        <taxon>Pseudomonadota</taxon>
        <taxon>Gammaproteobacteria</taxon>
        <taxon>Lysobacterales</taxon>
        <taxon>Rhodanobacteraceae</taxon>
        <taxon>Tahibacter</taxon>
    </lineage>
</organism>
<protein>
    <submittedName>
        <fullName evidence="2">Uncharacterized protein</fullName>
    </submittedName>
</protein>
<evidence type="ECO:0000256" key="1">
    <source>
        <dbReference type="SAM" id="Phobius"/>
    </source>
</evidence>
<dbReference type="Proteomes" id="UP000295293">
    <property type="component" value="Unassembled WGS sequence"/>
</dbReference>
<name>A0A4R6Z9J2_9GAMM</name>
<keyword evidence="1" id="KW-0472">Membrane</keyword>
<proteinExistence type="predicted"/>
<feature type="transmembrane region" description="Helical" evidence="1">
    <location>
        <begin position="106"/>
        <end position="126"/>
    </location>
</feature>
<accession>A0A4R6Z9J2</accession>
<evidence type="ECO:0000313" key="3">
    <source>
        <dbReference type="Proteomes" id="UP000295293"/>
    </source>
</evidence>
<evidence type="ECO:0000313" key="2">
    <source>
        <dbReference type="EMBL" id="TDR48587.1"/>
    </source>
</evidence>
<keyword evidence="1" id="KW-0812">Transmembrane</keyword>
<dbReference type="RefSeq" id="WP_133816709.1">
    <property type="nucleotide sequence ID" value="NZ_SNZH01000001.1"/>
</dbReference>
<dbReference type="OrthoDB" id="5958913at2"/>
<reference evidence="2 3" key="1">
    <citation type="submission" date="2019-03" db="EMBL/GenBank/DDBJ databases">
        <title>Genomic Encyclopedia of Type Strains, Phase IV (KMG-IV): sequencing the most valuable type-strain genomes for metagenomic binning, comparative biology and taxonomic classification.</title>
        <authorList>
            <person name="Goeker M."/>
        </authorList>
    </citation>
    <scope>NUCLEOTIDE SEQUENCE [LARGE SCALE GENOMIC DNA]</scope>
    <source>
        <strain evidence="2 3">DSM 21667</strain>
    </source>
</reference>
<keyword evidence="3" id="KW-1185">Reference proteome</keyword>
<keyword evidence="1" id="KW-1133">Transmembrane helix</keyword>
<sequence length="139" mass="15299">MRKYAHLLLTALFLLTLLWQSVFWGGATALPDLGPIVRRSAMREAPLVSGFMVLGETLGKAAPFLRDLGQGWAAKALAPAAERLLADPDVAMDFIFGQSLNSTQRMATRGVYAVPFLLVLAVIAYLRRPRQVRMMGGRR</sequence>
<comment type="caution">
    <text evidence="2">The sequence shown here is derived from an EMBL/GenBank/DDBJ whole genome shotgun (WGS) entry which is preliminary data.</text>
</comment>